<proteinExistence type="predicted"/>
<name>A0AA41QEG0_9MICO</name>
<comment type="caution">
    <text evidence="1">The sequence shown here is derived from an EMBL/GenBank/DDBJ whole genome shotgun (WGS) entry which is preliminary data.</text>
</comment>
<dbReference type="RefSeq" id="WP_236089760.1">
    <property type="nucleotide sequence ID" value="NZ_JAKGSG010000036.1"/>
</dbReference>
<protein>
    <submittedName>
        <fullName evidence="1">OB-fold nucleic acid binding domain-containing protein</fullName>
    </submittedName>
</protein>
<reference evidence="1" key="1">
    <citation type="submission" date="2022-01" db="EMBL/GenBank/DDBJ databases">
        <title>Antribacter sp. nov., isolated from Guizhou of China.</title>
        <authorList>
            <person name="Chengliang C."/>
            <person name="Ya Z."/>
        </authorList>
    </citation>
    <scope>NUCLEOTIDE SEQUENCE</scope>
    <source>
        <strain evidence="1">KLBMP 9083</strain>
    </source>
</reference>
<accession>A0AA41QEG0</accession>
<dbReference type="AlphaFoldDB" id="A0AA41QEG0"/>
<sequence>MSLKDALRNALASQEEVDAEQERDTAARSVDCQAVSTLAARTRGKATGVLRSVVLRPREGVPTVEAELYDGSGALDLVWLGRRTIAGIEPGRRIRVEGMVCEVDGRRTVFNPRYELQSRPGE</sequence>
<evidence type="ECO:0000313" key="1">
    <source>
        <dbReference type="EMBL" id="MCF4121960.1"/>
    </source>
</evidence>
<organism evidence="1 2">
    <name type="scientific">Antribacter soli</name>
    <dbReference type="NCBI Taxonomy" id="2910976"/>
    <lineage>
        <taxon>Bacteria</taxon>
        <taxon>Bacillati</taxon>
        <taxon>Actinomycetota</taxon>
        <taxon>Actinomycetes</taxon>
        <taxon>Micrococcales</taxon>
        <taxon>Promicromonosporaceae</taxon>
        <taxon>Antribacter</taxon>
    </lineage>
</organism>
<dbReference type="EMBL" id="JAKGSG010000036">
    <property type="protein sequence ID" value="MCF4121960.1"/>
    <property type="molecule type" value="Genomic_DNA"/>
</dbReference>
<evidence type="ECO:0000313" key="2">
    <source>
        <dbReference type="Proteomes" id="UP001165405"/>
    </source>
</evidence>
<keyword evidence="2" id="KW-1185">Reference proteome</keyword>
<gene>
    <name evidence="1" type="ORF">L1785_13330</name>
</gene>
<dbReference type="Proteomes" id="UP001165405">
    <property type="component" value="Unassembled WGS sequence"/>
</dbReference>
<dbReference type="CDD" id="cd04488">
    <property type="entry name" value="RecG_wedge_OBF"/>
    <property type="match status" value="1"/>
</dbReference>